<gene>
    <name evidence="1" type="ORF">CSUB01_06096</name>
</gene>
<comment type="caution">
    <text evidence="1">The sequence shown here is derived from an EMBL/GenBank/DDBJ whole genome shotgun (WGS) entry which is preliminary data.</text>
</comment>
<reference evidence="2" key="1">
    <citation type="journal article" date="2014" name="Genome Announc.">
        <title>Draft genome sequence of Colletotrichum sublineola, a destructive pathogen of cultivated sorghum.</title>
        <authorList>
            <person name="Baroncelli R."/>
            <person name="Sanz-Martin J.M."/>
            <person name="Rech G.E."/>
            <person name="Sukno S.A."/>
            <person name="Thon M.R."/>
        </authorList>
    </citation>
    <scope>NUCLEOTIDE SEQUENCE [LARGE SCALE GENOMIC DNA]</scope>
    <source>
        <strain evidence="2">TX430BB</strain>
    </source>
</reference>
<accession>A0A066WYL2</accession>
<proteinExistence type="predicted"/>
<dbReference type="AlphaFoldDB" id="A0A066WYL2"/>
<dbReference type="HOGENOM" id="CLU_2049570_0_0_1"/>
<sequence length="120" mass="14352">MVYRVTDIRITATWRRLVKDIGLSTGFVLRKGQKMKMRSTDEEKLASLAYNPQLMPYGMALLPDPSAVLLIRRRKEEIDLYSLEYRESKRYGMRERRQSQFHWKDAMLCSIEHQRHIALY</sequence>
<evidence type="ECO:0000313" key="1">
    <source>
        <dbReference type="EMBL" id="KDN60509.1"/>
    </source>
</evidence>
<dbReference type="EMBL" id="JMSE01001502">
    <property type="protein sequence ID" value="KDN60509.1"/>
    <property type="molecule type" value="Genomic_DNA"/>
</dbReference>
<evidence type="ECO:0000313" key="2">
    <source>
        <dbReference type="Proteomes" id="UP000027238"/>
    </source>
</evidence>
<keyword evidence="2" id="KW-1185">Reference proteome</keyword>
<dbReference type="STRING" id="1173701.A0A066WYL2"/>
<name>A0A066WYL2_COLSU</name>
<organism evidence="1 2">
    <name type="scientific">Colletotrichum sublineola</name>
    <name type="common">Sorghum anthracnose fungus</name>
    <dbReference type="NCBI Taxonomy" id="1173701"/>
    <lineage>
        <taxon>Eukaryota</taxon>
        <taxon>Fungi</taxon>
        <taxon>Dikarya</taxon>
        <taxon>Ascomycota</taxon>
        <taxon>Pezizomycotina</taxon>
        <taxon>Sordariomycetes</taxon>
        <taxon>Hypocreomycetidae</taxon>
        <taxon>Glomerellales</taxon>
        <taxon>Glomerellaceae</taxon>
        <taxon>Colletotrichum</taxon>
        <taxon>Colletotrichum graminicola species complex</taxon>
    </lineage>
</organism>
<dbReference type="Proteomes" id="UP000027238">
    <property type="component" value="Unassembled WGS sequence"/>
</dbReference>
<protein>
    <submittedName>
        <fullName evidence="1">Putative cytochrome P450</fullName>
    </submittedName>
</protein>